<reference evidence="3" key="1">
    <citation type="journal article" date="2019" name="Int. J. Syst. Evol. Microbiol.">
        <title>The Global Catalogue of Microorganisms (GCM) 10K type strain sequencing project: providing services to taxonomists for standard genome sequencing and annotation.</title>
        <authorList>
            <consortium name="The Broad Institute Genomics Platform"/>
            <consortium name="The Broad Institute Genome Sequencing Center for Infectious Disease"/>
            <person name="Wu L."/>
            <person name="Ma J."/>
        </authorList>
    </citation>
    <scope>NUCLEOTIDE SEQUENCE [LARGE SCALE GENOMIC DNA]</scope>
    <source>
        <strain evidence="3">JCM 18956</strain>
    </source>
</reference>
<evidence type="ECO:0000313" key="3">
    <source>
        <dbReference type="Proteomes" id="UP001501295"/>
    </source>
</evidence>
<dbReference type="InterPro" id="IPR006540">
    <property type="entry name" value="Lactococcin_972"/>
</dbReference>
<dbReference type="Gene3D" id="2.60.40.2850">
    <property type="match status" value="1"/>
</dbReference>
<feature type="region of interest" description="Disordered" evidence="1">
    <location>
        <begin position="1"/>
        <end position="53"/>
    </location>
</feature>
<comment type="caution">
    <text evidence="2">The sequence shown here is derived from an EMBL/GenBank/DDBJ whole genome shotgun (WGS) entry which is preliminary data.</text>
</comment>
<gene>
    <name evidence="2" type="ORF">GCM10025780_37070</name>
</gene>
<dbReference type="NCBIfam" id="TIGR01653">
    <property type="entry name" value="lactococcin_972"/>
    <property type="match status" value="1"/>
</dbReference>
<organism evidence="2 3">
    <name type="scientific">Frondihabitans cladoniiphilus</name>
    <dbReference type="NCBI Taxonomy" id="715785"/>
    <lineage>
        <taxon>Bacteria</taxon>
        <taxon>Bacillati</taxon>
        <taxon>Actinomycetota</taxon>
        <taxon>Actinomycetes</taxon>
        <taxon>Micrococcales</taxon>
        <taxon>Microbacteriaceae</taxon>
        <taxon>Frondihabitans</taxon>
    </lineage>
</organism>
<dbReference type="EMBL" id="BAABLM010000012">
    <property type="protein sequence ID" value="GAA4686829.1"/>
    <property type="molecule type" value="Genomic_DNA"/>
</dbReference>
<evidence type="ECO:0000256" key="1">
    <source>
        <dbReference type="SAM" id="MobiDB-lite"/>
    </source>
</evidence>
<dbReference type="Pfam" id="PF09683">
    <property type="entry name" value="Lactococcin_972"/>
    <property type="match status" value="1"/>
</dbReference>
<evidence type="ECO:0000313" key="2">
    <source>
        <dbReference type="EMBL" id="GAA4686829.1"/>
    </source>
</evidence>
<proteinExistence type="predicted"/>
<keyword evidence="3" id="KW-1185">Reference proteome</keyword>
<dbReference type="Proteomes" id="UP001501295">
    <property type="component" value="Unassembled WGS sequence"/>
</dbReference>
<accession>A0ABP8WCP2</accession>
<evidence type="ECO:0008006" key="4">
    <source>
        <dbReference type="Google" id="ProtNLM"/>
    </source>
</evidence>
<protein>
    <recommendedName>
        <fullName evidence="4">Lactococcin 972 family bacteriocin</fullName>
    </recommendedName>
</protein>
<name>A0ABP8WCP2_9MICO</name>
<sequence length="112" mass="11870">MPMSAQAAPVRADASASVTAGSVDDTQRGVDIPEGFSTRTVAHPEGGEWRYGIDGPGNTTYSHYLHSSRKHSSSVRNGNLEWFRSSVAGAGVQSRAAVAHTVGGNQSFYKFN</sequence>